<dbReference type="Pfam" id="PF13584">
    <property type="entry name" value="BatD"/>
    <property type="match status" value="1"/>
</dbReference>
<protein>
    <submittedName>
        <fullName evidence="2">BatD family protein</fullName>
    </submittedName>
</protein>
<keyword evidence="1" id="KW-0812">Transmembrane</keyword>
<accession>T2KHX2</accession>
<sequence>MSYVQTNHDEAYIGQPIQMTVSVYSSTWFTSGIDVGNIQVEGALTVFFRSVTNSRTINNKKFAGVDFIYNVFPTEEGSISIPELEIHVESPKEGGYQGIKHVLHTKPKTISVKGVPMGYNPNNWLVSSNLTIHENWNPNVKQVKVGDVLQRSISRTASGTLGEFIPAVVWDSVSGVSIYPKRPSVNTNKTKTYVSASQTEAANYLFEKEGKVTLPRIEFMYWNYNNNRFYKKYIDSVTIDVAPNPDLSMLASAKRELEAETAAVPEEDQPFLILGLPVKTFIKYLIFGLIGLFLVYKFIRWAIRFGTKRYKAYRASEAYAFKKLKREINHNHQFAVLNALKVWLLKLNPEIPSMDGFIKRYGNDDLLLQYNQLERRMLQDGKSSYNASAFKKGLVSARTAYLNHLKLKPEASQTKDVKSKWLNPTISKNRF</sequence>
<name>T2KHX2_FORAG</name>
<dbReference type="eggNOG" id="ENOG502Z8JG">
    <property type="taxonomic scope" value="Bacteria"/>
</dbReference>
<evidence type="ECO:0000313" key="2">
    <source>
        <dbReference type="EMBL" id="CDF78395.1"/>
    </source>
</evidence>
<organism evidence="2 3">
    <name type="scientific">Formosa agariphila (strain DSM 15362 / KCTC 12365 / LMG 23005 / KMM 3901 / M-2Alg 35-1)</name>
    <dbReference type="NCBI Taxonomy" id="1347342"/>
    <lineage>
        <taxon>Bacteria</taxon>
        <taxon>Pseudomonadati</taxon>
        <taxon>Bacteroidota</taxon>
        <taxon>Flavobacteriia</taxon>
        <taxon>Flavobacteriales</taxon>
        <taxon>Flavobacteriaceae</taxon>
        <taxon>Formosa</taxon>
    </lineage>
</organism>
<gene>
    <name evidence="2" type="ORF">BN863_6830</name>
</gene>
<dbReference type="PANTHER" id="PTHR40940:SF1">
    <property type="entry name" value="PROTEIN BATD"/>
    <property type="match status" value="1"/>
</dbReference>
<dbReference type="PATRIC" id="fig|1347342.6.peg.687"/>
<keyword evidence="1" id="KW-0472">Membrane</keyword>
<reference evidence="2 3" key="1">
    <citation type="journal article" date="2013" name="Appl. Environ. Microbiol.">
        <title>The genome of the alga-associated marine flavobacterium Formosa agariphila KMM 3901T reveals a broad potential for degradation of algal polysaccharides.</title>
        <authorList>
            <person name="Mann A.J."/>
            <person name="Hahnke R.L."/>
            <person name="Huang S."/>
            <person name="Werner J."/>
            <person name="Xing P."/>
            <person name="Barbeyron T."/>
            <person name="Huettel B."/>
            <person name="Stueber K."/>
            <person name="Reinhardt R."/>
            <person name="Harder J."/>
            <person name="Gloeckner F.O."/>
            <person name="Amann R.I."/>
            <person name="Teeling H."/>
        </authorList>
    </citation>
    <scope>NUCLEOTIDE SEQUENCE [LARGE SCALE GENOMIC DNA]</scope>
    <source>
        <strain evidence="3">DSM 15362 / KCTC 12365 / LMG 23005 / KMM 3901</strain>
    </source>
</reference>
<proteinExistence type="predicted"/>
<dbReference type="HOGENOM" id="CLU_635774_0_0_10"/>
<evidence type="ECO:0000256" key="1">
    <source>
        <dbReference type="SAM" id="Phobius"/>
    </source>
</evidence>
<keyword evidence="1" id="KW-1133">Transmembrane helix</keyword>
<dbReference type="InterPro" id="IPR025738">
    <property type="entry name" value="BatD"/>
</dbReference>
<keyword evidence="3" id="KW-1185">Reference proteome</keyword>
<dbReference type="Proteomes" id="UP000016160">
    <property type="component" value="Chromosome"/>
</dbReference>
<evidence type="ECO:0000313" key="3">
    <source>
        <dbReference type="Proteomes" id="UP000016160"/>
    </source>
</evidence>
<dbReference type="EMBL" id="HG315671">
    <property type="protein sequence ID" value="CDF78395.1"/>
    <property type="molecule type" value="Genomic_DNA"/>
</dbReference>
<feature type="transmembrane region" description="Helical" evidence="1">
    <location>
        <begin position="281"/>
        <end position="299"/>
    </location>
</feature>
<dbReference type="AlphaFoldDB" id="T2KHX2"/>
<dbReference type="STRING" id="1347342.BN863_6830"/>
<dbReference type="PANTHER" id="PTHR40940">
    <property type="entry name" value="PROTEIN BATD-RELATED"/>
    <property type="match status" value="1"/>
</dbReference>